<gene>
    <name evidence="2" type="ORF">Sru01_13040</name>
</gene>
<sequence>MNGRDKDRFDLGRAVAGWVLSTNGGRMNGKSMVAVVIGGLVILGGFIAYRLVALELITNLRH</sequence>
<dbReference type="Proteomes" id="UP000655287">
    <property type="component" value="Unassembled WGS sequence"/>
</dbReference>
<dbReference type="AlphaFoldDB" id="A0A919QYI0"/>
<keyword evidence="1" id="KW-0812">Transmembrane</keyword>
<evidence type="ECO:0000313" key="2">
    <source>
        <dbReference type="EMBL" id="GII76322.1"/>
    </source>
</evidence>
<feature type="transmembrane region" description="Helical" evidence="1">
    <location>
        <begin position="32"/>
        <end position="52"/>
    </location>
</feature>
<protein>
    <submittedName>
        <fullName evidence="2">Uncharacterized protein</fullName>
    </submittedName>
</protein>
<proteinExistence type="predicted"/>
<dbReference type="RefSeq" id="WP_203982957.1">
    <property type="nucleotide sequence ID" value="NZ_BOOU01000017.1"/>
</dbReference>
<name>A0A919QYI0_9ACTN</name>
<evidence type="ECO:0000313" key="3">
    <source>
        <dbReference type="Proteomes" id="UP000655287"/>
    </source>
</evidence>
<keyword evidence="1" id="KW-0472">Membrane</keyword>
<comment type="caution">
    <text evidence="2">The sequence shown here is derived from an EMBL/GenBank/DDBJ whole genome shotgun (WGS) entry which is preliminary data.</text>
</comment>
<keyword evidence="3" id="KW-1185">Reference proteome</keyword>
<accession>A0A919QYI0</accession>
<organism evidence="2 3">
    <name type="scientific">Sphaerisporangium rufum</name>
    <dbReference type="NCBI Taxonomy" id="1381558"/>
    <lineage>
        <taxon>Bacteria</taxon>
        <taxon>Bacillati</taxon>
        <taxon>Actinomycetota</taxon>
        <taxon>Actinomycetes</taxon>
        <taxon>Streptosporangiales</taxon>
        <taxon>Streptosporangiaceae</taxon>
        <taxon>Sphaerisporangium</taxon>
    </lineage>
</organism>
<keyword evidence="1" id="KW-1133">Transmembrane helix</keyword>
<dbReference type="EMBL" id="BOOU01000017">
    <property type="protein sequence ID" value="GII76322.1"/>
    <property type="molecule type" value="Genomic_DNA"/>
</dbReference>
<reference evidence="2" key="1">
    <citation type="submission" date="2021-01" db="EMBL/GenBank/DDBJ databases">
        <title>Whole genome shotgun sequence of Sphaerisporangium rufum NBRC 109079.</title>
        <authorList>
            <person name="Komaki H."/>
            <person name="Tamura T."/>
        </authorList>
    </citation>
    <scope>NUCLEOTIDE SEQUENCE</scope>
    <source>
        <strain evidence="2">NBRC 109079</strain>
    </source>
</reference>
<evidence type="ECO:0000256" key="1">
    <source>
        <dbReference type="SAM" id="Phobius"/>
    </source>
</evidence>